<accession>A0ABX7L5S3</accession>
<evidence type="ECO:0000313" key="2">
    <source>
        <dbReference type="Proteomes" id="UP000663452"/>
    </source>
</evidence>
<reference evidence="1 2" key="1">
    <citation type="submission" date="2021-02" db="EMBL/GenBank/DDBJ databases">
        <title>Paenibacillus tianjinensis sp. nov.</title>
        <authorList>
            <person name="Liu H."/>
        </authorList>
    </citation>
    <scope>NUCLEOTIDE SEQUENCE [LARGE SCALE GENOMIC DNA]</scope>
    <source>
        <strain evidence="1 2">TB2019</strain>
    </source>
</reference>
<protein>
    <submittedName>
        <fullName evidence="1">Uncharacterized protein</fullName>
    </submittedName>
</protein>
<dbReference type="Proteomes" id="UP000663452">
    <property type="component" value="Chromosome"/>
</dbReference>
<dbReference type="RefSeq" id="WP_206101085.1">
    <property type="nucleotide sequence ID" value="NZ_CP070969.1"/>
</dbReference>
<evidence type="ECO:0000313" key="1">
    <source>
        <dbReference type="EMBL" id="QSF43452.1"/>
    </source>
</evidence>
<dbReference type="EMBL" id="CP070969">
    <property type="protein sequence ID" value="QSF43452.1"/>
    <property type="molecule type" value="Genomic_DNA"/>
</dbReference>
<keyword evidence="2" id="KW-1185">Reference proteome</keyword>
<proteinExistence type="predicted"/>
<gene>
    <name evidence="1" type="ORF">JRJ22_19505</name>
</gene>
<organism evidence="1 2">
    <name type="scientific">Paenibacillus tianjinensis</name>
    <dbReference type="NCBI Taxonomy" id="2810347"/>
    <lineage>
        <taxon>Bacteria</taxon>
        <taxon>Bacillati</taxon>
        <taxon>Bacillota</taxon>
        <taxon>Bacilli</taxon>
        <taxon>Bacillales</taxon>
        <taxon>Paenibacillaceae</taxon>
        <taxon>Paenibacillus</taxon>
    </lineage>
</organism>
<sequence>MQLSYAQTQYISKQYLKYLDGKLKLDKFNTNLQKFFNVGVDFRSVIKDCVKRNKGSYDIGWVLYDLEEVNNENH</sequence>
<name>A0ABX7L5S3_9BACL</name>